<evidence type="ECO:0000256" key="7">
    <source>
        <dbReference type="ARBA" id="ARBA00022692"/>
    </source>
</evidence>
<keyword evidence="3" id="KW-0813">Transport</keyword>
<feature type="transmembrane region" description="Helical" evidence="10">
    <location>
        <begin position="12"/>
        <end position="33"/>
    </location>
</feature>
<evidence type="ECO:0000256" key="6">
    <source>
        <dbReference type="ARBA" id="ARBA00022597"/>
    </source>
</evidence>
<comment type="similarity">
    <text evidence="2">Belongs to the major facilitator superfamily. Set transporter family.</text>
</comment>
<evidence type="ECO:0000256" key="3">
    <source>
        <dbReference type="ARBA" id="ARBA00022448"/>
    </source>
</evidence>
<keyword evidence="5" id="KW-0997">Cell inner membrane</keyword>
<evidence type="ECO:0000256" key="8">
    <source>
        <dbReference type="ARBA" id="ARBA00022989"/>
    </source>
</evidence>
<keyword evidence="6" id="KW-0762">Sugar transport</keyword>
<dbReference type="RefSeq" id="WP_061275065.1">
    <property type="nucleotide sequence ID" value="NZ_CP023525.1"/>
</dbReference>
<feature type="transmembrane region" description="Helical" evidence="10">
    <location>
        <begin position="84"/>
        <end position="101"/>
    </location>
</feature>
<feature type="transmembrane region" description="Helical" evidence="10">
    <location>
        <begin position="309"/>
        <end position="331"/>
    </location>
</feature>
<proteinExistence type="inferred from homology"/>
<feature type="transmembrane region" description="Helical" evidence="10">
    <location>
        <begin position="53"/>
        <end position="72"/>
    </location>
</feature>
<dbReference type="SUPFAM" id="SSF103473">
    <property type="entry name" value="MFS general substrate transporter"/>
    <property type="match status" value="1"/>
</dbReference>
<feature type="domain" description="Major facilitator superfamily (MFS) profile" evidence="11">
    <location>
        <begin position="16"/>
        <end position="394"/>
    </location>
</feature>
<dbReference type="InterPro" id="IPR011701">
    <property type="entry name" value="MFS"/>
</dbReference>
<dbReference type="PANTHER" id="PTHR23535">
    <property type="entry name" value="SUGAR EFFLUX TRANSPORTER A-RELATED"/>
    <property type="match status" value="1"/>
</dbReference>
<feature type="transmembrane region" description="Helical" evidence="10">
    <location>
        <begin position="141"/>
        <end position="162"/>
    </location>
</feature>
<sequence>MQNAPVTAARKPLDFTSTAFLIVAFLTGIAGALQTPTLSLFLTDEVHVRPALVGFFFTGSAVIGILVSQFLAGRSDRKGDRKTLIFACCLLGAMGCVLFAWNRNYFILLFVGVFLSSFGSTANPQMFALAREHADSTGREAVMFSSILRAQVSLAWVIGPPIAYALAMGFGFKAMYLCAAFAFVICGAMVWLFLPSMRKEPAVKTTATLESPRRNRRDALLLFAACTMMWGCNSLYIINMPLYIINELHLPEKLAGVMMGTAAGLEIPTMLIAGYYAKRFGKRFLMRFAVAAGLLFYVGMVTLTNEYMLLGLQLLNAIFIGILAGIGMIYFQDLMPGQAGAATTLYTNTTRVGWIIAGSLAGVVAEIWNYHSVFFIALGMIAISVYCMARIKDI</sequence>
<dbReference type="GO" id="GO:0015767">
    <property type="term" value="P:lactose transport"/>
    <property type="evidence" value="ECO:0007669"/>
    <property type="project" value="TreeGrafter"/>
</dbReference>
<dbReference type="EMBL" id="CP023525">
    <property type="protein sequence ID" value="ATF91833.1"/>
    <property type="molecule type" value="Genomic_DNA"/>
</dbReference>
<dbReference type="AlphaFoldDB" id="A0A291DVS8"/>
<evidence type="ECO:0000256" key="4">
    <source>
        <dbReference type="ARBA" id="ARBA00022475"/>
    </source>
</evidence>
<keyword evidence="7 10" id="KW-0812">Transmembrane</keyword>
<keyword evidence="9 10" id="KW-0472">Membrane</keyword>
<dbReference type="Gene3D" id="1.20.1250.20">
    <property type="entry name" value="MFS general substrate transporter like domains"/>
    <property type="match status" value="2"/>
</dbReference>
<feature type="transmembrane region" description="Helical" evidence="10">
    <location>
        <begin position="257"/>
        <end position="277"/>
    </location>
</feature>
<feature type="transmembrane region" description="Helical" evidence="10">
    <location>
        <begin position="352"/>
        <end position="368"/>
    </location>
</feature>
<keyword evidence="4" id="KW-1003">Cell membrane</keyword>
<feature type="transmembrane region" description="Helical" evidence="10">
    <location>
        <begin position="219"/>
        <end position="245"/>
    </location>
</feature>
<evidence type="ECO:0000256" key="10">
    <source>
        <dbReference type="SAM" id="Phobius"/>
    </source>
</evidence>
<feature type="transmembrane region" description="Helical" evidence="10">
    <location>
        <begin position="284"/>
        <end position="303"/>
    </location>
</feature>
<feature type="transmembrane region" description="Helical" evidence="10">
    <location>
        <begin position="174"/>
        <end position="194"/>
    </location>
</feature>
<dbReference type="InterPro" id="IPR004750">
    <property type="entry name" value="Sugar_efflux"/>
</dbReference>
<keyword evidence="8 10" id="KW-1133">Transmembrane helix</keyword>
<organism evidence="12 13">
    <name type="scientific">Cedecea neteri</name>
    <dbReference type="NCBI Taxonomy" id="158822"/>
    <lineage>
        <taxon>Bacteria</taxon>
        <taxon>Pseudomonadati</taxon>
        <taxon>Pseudomonadota</taxon>
        <taxon>Gammaproteobacteria</taxon>
        <taxon>Enterobacterales</taxon>
        <taxon>Enterobacteriaceae</taxon>
        <taxon>Cedecea</taxon>
    </lineage>
</organism>
<dbReference type="FunFam" id="1.20.1250.20:FF:000125">
    <property type="entry name" value="Sugar efflux transporter SetB"/>
    <property type="match status" value="1"/>
</dbReference>
<dbReference type="FunFam" id="1.20.1250.20:FF:000151">
    <property type="entry name" value="Sugar efflux transporter SetB"/>
    <property type="match status" value="1"/>
</dbReference>
<dbReference type="PROSITE" id="PS50850">
    <property type="entry name" value="MFS"/>
    <property type="match status" value="1"/>
</dbReference>
<dbReference type="InterPro" id="IPR020846">
    <property type="entry name" value="MFS_dom"/>
</dbReference>
<name>A0A291DVS8_9ENTR</name>
<dbReference type="GO" id="GO:0005886">
    <property type="term" value="C:plasma membrane"/>
    <property type="evidence" value="ECO:0007669"/>
    <property type="project" value="UniProtKB-SubCell"/>
</dbReference>
<dbReference type="Pfam" id="PF07690">
    <property type="entry name" value="MFS_1"/>
    <property type="match status" value="1"/>
</dbReference>
<evidence type="ECO:0000256" key="5">
    <source>
        <dbReference type="ARBA" id="ARBA00022519"/>
    </source>
</evidence>
<dbReference type="Proteomes" id="UP000217979">
    <property type="component" value="Chromosome"/>
</dbReference>
<protein>
    <submittedName>
        <fullName evidence="12">MFS transporter</fullName>
    </submittedName>
</protein>
<evidence type="ECO:0000256" key="9">
    <source>
        <dbReference type="ARBA" id="ARBA00023136"/>
    </source>
</evidence>
<accession>A0A291DVS8</accession>
<evidence type="ECO:0000256" key="1">
    <source>
        <dbReference type="ARBA" id="ARBA00004429"/>
    </source>
</evidence>
<feature type="transmembrane region" description="Helical" evidence="10">
    <location>
        <begin position="374"/>
        <end position="391"/>
    </location>
</feature>
<dbReference type="NCBIfam" id="TIGR00899">
    <property type="entry name" value="2A0120"/>
    <property type="match status" value="1"/>
</dbReference>
<dbReference type="PANTHER" id="PTHR23535:SF2">
    <property type="entry name" value="SUGAR EFFLUX TRANSPORTER A-RELATED"/>
    <property type="match status" value="1"/>
</dbReference>
<dbReference type="GO" id="GO:1904659">
    <property type="term" value="P:D-glucose transmembrane transport"/>
    <property type="evidence" value="ECO:0007669"/>
    <property type="project" value="TreeGrafter"/>
</dbReference>
<dbReference type="GO" id="GO:0036448">
    <property type="term" value="P:cellular response to glucose-phosphate stress"/>
    <property type="evidence" value="ECO:0007669"/>
    <property type="project" value="TreeGrafter"/>
</dbReference>
<evidence type="ECO:0000256" key="2">
    <source>
        <dbReference type="ARBA" id="ARBA00006523"/>
    </source>
</evidence>
<dbReference type="NCBIfam" id="NF011587">
    <property type="entry name" value="PRK15011.1"/>
    <property type="match status" value="1"/>
</dbReference>
<reference evidence="12 13" key="1">
    <citation type="submission" date="2017-09" db="EMBL/GenBank/DDBJ databases">
        <title>FDA dAtabase for Regulatory Grade micrObial Sequences (FDA-ARGOS): Supporting development and validation of Infectious Disease Dx tests.</title>
        <authorList>
            <person name="Minogue T."/>
            <person name="Wolcott M."/>
            <person name="Wasieloski L."/>
            <person name="Aguilar W."/>
            <person name="Moore D."/>
            <person name="Tallon L."/>
            <person name="Sadzewicz L."/>
            <person name="Ott S."/>
            <person name="Zhao X."/>
            <person name="Nagaraj S."/>
            <person name="Vavikolanu K."/>
            <person name="Aluvathingal J."/>
            <person name="Nadendla S."/>
            <person name="Sichtig H."/>
        </authorList>
    </citation>
    <scope>NUCLEOTIDE SEQUENCE [LARGE SCALE GENOMIC DNA]</scope>
    <source>
        <strain evidence="12 13">FDAARGOS_392</strain>
    </source>
</reference>
<dbReference type="CDD" id="cd17471">
    <property type="entry name" value="MFS_Set"/>
    <property type="match status" value="1"/>
</dbReference>
<evidence type="ECO:0000313" key="12">
    <source>
        <dbReference type="EMBL" id="ATF91833.1"/>
    </source>
</evidence>
<evidence type="ECO:0000259" key="11">
    <source>
        <dbReference type="PROSITE" id="PS50850"/>
    </source>
</evidence>
<comment type="subcellular location">
    <subcellularLocation>
        <location evidence="1">Cell inner membrane</location>
        <topology evidence="1">Multi-pass membrane protein</topology>
    </subcellularLocation>
</comment>
<evidence type="ECO:0000313" key="13">
    <source>
        <dbReference type="Proteomes" id="UP000217979"/>
    </source>
</evidence>
<feature type="transmembrane region" description="Helical" evidence="10">
    <location>
        <begin position="107"/>
        <end position="129"/>
    </location>
</feature>
<dbReference type="GO" id="GO:0005351">
    <property type="term" value="F:carbohydrate:proton symporter activity"/>
    <property type="evidence" value="ECO:0007669"/>
    <property type="project" value="InterPro"/>
</dbReference>
<gene>
    <name evidence="12" type="ORF">CO704_06900</name>
</gene>
<dbReference type="InterPro" id="IPR036259">
    <property type="entry name" value="MFS_trans_sf"/>
</dbReference>